<evidence type="ECO:0000313" key="3">
    <source>
        <dbReference type="Proteomes" id="UP000276133"/>
    </source>
</evidence>
<dbReference type="AlphaFoldDB" id="A0A3M7R9V0"/>
<comment type="caution">
    <text evidence="2">The sequence shown here is derived from an EMBL/GenBank/DDBJ whole genome shotgun (WGS) entry which is preliminary data.</text>
</comment>
<dbReference type="EMBL" id="REGN01003863">
    <property type="protein sequence ID" value="RNA20382.1"/>
    <property type="molecule type" value="Genomic_DNA"/>
</dbReference>
<sequence length="209" mass="24436">MAPKLKNKNRDKQIESKKKKRNVESADESSDYEEKVPGSVELKKIIEPLEKNELLKGTRISFFNEHENNFLIVDATIQCSKIFRIPKTRVTGKLNRDNKSNNDFIKSLLKIHEEQRDLKDLREIINNPSERTQHSSENNEIISNPSLESGSNIGIVSNKEFTNFLRSELERKFKDDPNKTLGYYQTNYPNRILEIKIKFVLQHLSFREA</sequence>
<name>A0A3M7R9V0_BRAPC</name>
<evidence type="ECO:0000256" key="1">
    <source>
        <dbReference type="SAM" id="MobiDB-lite"/>
    </source>
</evidence>
<reference evidence="2 3" key="1">
    <citation type="journal article" date="2018" name="Sci. Rep.">
        <title>Genomic signatures of local adaptation to the degree of environmental predictability in rotifers.</title>
        <authorList>
            <person name="Franch-Gras L."/>
            <person name="Hahn C."/>
            <person name="Garcia-Roger E.M."/>
            <person name="Carmona M.J."/>
            <person name="Serra M."/>
            <person name="Gomez A."/>
        </authorList>
    </citation>
    <scope>NUCLEOTIDE SEQUENCE [LARGE SCALE GENOMIC DNA]</scope>
    <source>
        <strain evidence="2">HYR1</strain>
    </source>
</reference>
<feature type="region of interest" description="Disordered" evidence="1">
    <location>
        <begin position="1"/>
        <end position="36"/>
    </location>
</feature>
<gene>
    <name evidence="2" type="ORF">BpHYR1_003269</name>
</gene>
<dbReference type="Proteomes" id="UP000276133">
    <property type="component" value="Unassembled WGS sequence"/>
</dbReference>
<protein>
    <submittedName>
        <fullName evidence="2">Uncharacterized protein</fullName>
    </submittedName>
</protein>
<organism evidence="2 3">
    <name type="scientific">Brachionus plicatilis</name>
    <name type="common">Marine rotifer</name>
    <name type="synonym">Brachionus muelleri</name>
    <dbReference type="NCBI Taxonomy" id="10195"/>
    <lineage>
        <taxon>Eukaryota</taxon>
        <taxon>Metazoa</taxon>
        <taxon>Spiralia</taxon>
        <taxon>Gnathifera</taxon>
        <taxon>Rotifera</taxon>
        <taxon>Eurotatoria</taxon>
        <taxon>Monogononta</taxon>
        <taxon>Pseudotrocha</taxon>
        <taxon>Ploima</taxon>
        <taxon>Brachionidae</taxon>
        <taxon>Brachionus</taxon>
    </lineage>
</organism>
<evidence type="ECO:0000313" key="2">
    <source>
        <dbReference type="EMBL" id="RNA20382.1"/>
    </source>
</evidence>
<dbReference type="OrthoDB" id="10173374at2759"/>
<keyword evidence="3" id="KW-1185">Reference proteome</keyword>
<proteinExistence type="predicted"/>
<accession>A0A3M7R9V0</accession>